<dbReference type="InterPro" id="IPR045107">
    <property type="entry name" value="SAC3/GANP/THP3"/>
</dbReference>
<feature type="region of interest" description="Disordered" evidence="1">
    <location>
        <begin position="382"/>
        <end position="404"/>
    </location>
</feature>
<dbReference type="EMBL" id="MCFL01000039">
    <property type="protein sequence ID" value="ORZ33022.1"/>
    <property type="molecule type" value="Genomic_DNA"/>
</dbReference>
<feature type="compositionally biased region" description="Low complexity" evidence="1">
    <location>
        <begin position="265"/>
        <end position="293"/>
    </location>
</feature>
<keyword evidence="4" id="KW-1185">Reference proteome</keyword>
<dbReference type="AlphaFoldDB" id="A0A1Y2HIY3"/>
<dbReference type="PANTHER" id="PTHR12436:SF4">
    <property type="entry name" value="LEUKOCYTE RECEPTOR CLUSTER MEMBER 8"/>
    <property type="match status" value="1"/>
</dbReference>
<proteinExistence type="predicted"/>
<evidence type="ECO:0000256" key="1">
    <source>
        <dbReference type="SAM" id="MobiDB-lite"/>
    </source>
</evidence>
<sequence>MNSQQQPAWNSAAAAAYYAYATQAAASAPPTTAPAFVGKIGQYWDALPETQRAYFLAAVQNYQPPPATESDRLGLAKLMAFQYYEQYLAQSAKNPAADAATAMAMYQQQVQQPTTSSSSIWCTRQPKYKQQQQQPPPNPYQISMHPTASTTSKRSNIHGVPSDSKVDRKKQMGDFVREMLTLLKASPPACADYVKEKLKPLGHAFLHDANPVPLPSVRAFVTGAIAEYKRQHLLTNPTLSNHPLHGDASSHASTMYGPTRPMTLKPSKSSSSSTSKLDFTSRTSSQPSSPTFTKSKHTNHFLCRCRPPHPYQRPRWLAHYQKAQERPTFQPRRDPLVDQSIGFGRIHIFIHQHRRPTRRRRTQEARARATLSFCRAAACRRTQGGGGGGDDGGFGDDPENEHGDLDDVVVGTSQALEKPFLRLTSAPDPTEVRPLPVLEKALVHLMNRWRESRDYRFMCDQLKSVRQDLLVQRIQNELTVKVYELHARIALEMGDIFCMSEELLGVTPTYRILYFLYTKSRRDMKLLLSTLTPSDRANHYVAQALAVRAAAQRGDYLTFFDLYRNADLLMGTYLLDPMMDRERAKGLWTMTKSHMTVRMDRIVRQLAWDDAAQATVFINRVVDQVCDARCVQPVPKDRSEYKVQEGAEVVEGKKIRVMMEAWLVAFTKVDIKGQLD</sequence>
<dbReference type="Pfam" id="PF03399">
    <property type="entry name" value="SAC3_GANP"/>
    <property type="match status" value="1"/>
</dbReference>
<dbReference type="Proteomes" id="UP000193411">
    <property type="component" value="Unassembled WGS sequence"/>
</dbReference>
<feature type="compositionally biased region" description="Polar residues" evidence="1">
    <location>
        <begin position="144"/>
        <end position="154"/>
    </location>
</feature>
<feature type="domain" description="SAC3/GANP/THP3 conserved" evidence="2">
    <location>
        <begin position="425"/>
        <end position="498"/>
    </location>
</feature>
<dbReference type="Gene3D" id="1.25.40.990">
    <property type="match status" value="2"/>
</dbReference>
<feature type="region of interest" description="Disordered" evidence="1">
    <location>
        <begin position="116"/>
        <end position="167"/>
    </location>
</feature>
<feature type="compositionally biased region" description="Gly residues" evidence="1">
    <location>
        <begin position="383"/>
        <end position="392"/>
    </location>
</feature>
<name>A0A1Y2HIY3_9FUNG</name>
<dbReference type="PANTHER" id="PTHR12436">
    <property type="entry name" value="80 KDA MCM3-ASSOCIATED PROTEIN"/>
    <property type="match status" value="1"/>
</dbReference>
<reference evidence="3 4" key="1">
    <citation type="submission" date="2016-07" db="EMBL/GenBank/DDBJ databases">
        <title>Pervasive Adenine N6-methylation of Active Genes in Fungi.</title>
        <authorList>
            <consortium name="DOE Joint Genome Institute"/>
            <person name="Mondo S.J."/>
            <person name="Dannebaum R.O."/>
            <person name="Kuo R.C."/>
            <person name="Labutti K."/>
            <person name="Haridas S."/>
            <person name="Kuo A."/>
            <person name="Salamov A."/>
            <person name="Ahrendt S.R."/>
            <person name="Lipzen A."/>
            <person name="Sullivan W."/>
            <person name="Andreopoulos W.B."/>
            <person name="Clum A."/>
            <person name="Lindquist E."/>
            <person name="Daum C."/>
            <person name="Ramamoorthy G.K."/>
            <person name="Gryganskyi A."/>
            <person name="Culley D."/>
            <person name="Magnuson J.K."/>
            <person name="James T.Y."/>
            <person name="O'Malley M.A."/>
            <person name="Stajich J.E."/>
            <person name="Spatafora J.W."/>
            <person name="Visel A."/>
            <person name="Grigoriev I.V."/>
        </authorList>
    </citation>
    <scope>NUCLEOTIDE SEQUENCE [LARGE SCALE GENOMIC DNA]</scope>
    <source>
        <strain evidence="3 4">PL171</strain>
    </source>
</reference>
<comment type="caution">
    <text evidence="3">The sequence shown here is derived from an EMBL/GenBank/DDBJ whole genome shotgun (WGS) entry which is preliminary data.</text>
</comment>
<dbReference type="GO" id="GO:0005634">
    <property type="term" value="C:nucleus"/>
    <property type="evidence" value="ECO:0007669"/>
    <property type="project" value="TreeGrafter"/>
</dbReference>
<protein>
    <submittedName>
        <fullName evidence="3">SAC3/GANP/Nin1/mts3/eIF-3 p25 family-domain-containing protein</fullName>
    </submittedName>
</protein>
<evidence type="ECO:0000259" key="2">
    <source>
        <dbReference type="Pfam" id="PF03399"/>
    </source>
</evidence>
<evidence type="ECO:0000313" key="4">
    <source>
        <dbReference type="Proteomes" id="UP000193411"/>
    </source>
</evidence>
<dbReference type="STRING" id="765915.A0A1Y2HIY3"/>
<gene>
    <name evidence="3" type="ORF">BCR44DRAFT_1438954</name>
</gene>
<dbReference type="InterPro" id="IPR005062">
    <property type="entry name" value="SAC3/GANP/THP3_conserved"/>
</dbReference>
<feature type="region of interest" description="Disordered" evidence="1">
    <location>
        <begin position="236"/>
        <end position="297"/>
    </location>
</feature>
<accession>A0A1Y2HIY3</accession>
<organism evidence="3 4">
    <name type="scientific">Catenaria anguillulae PL171</name>
    <dbReference type="NCBI Taxonomy" id="765915"/>
    <lineage>
        <taxon>Eukaryota</taxon>
        <taxon>Fungi</taxon>
        <taxon>Fungi incertae sedis</taxon>
        <taxon>Blastocladiomycota</taxon>
        <taxon>Blastocladiomycetes</taxon>
        <taxon>Blastocladiales</taxon>
        <taxon>Catenariaceae</taxon>
        <taxon>Catenaria</taxon>
    </lineage>
</organism>
<evidence type="ECO:0000313" key="3">
    <source>
        <dbReference type="EMBL" id="ORZ33022.1"/>
    </source>
</evidence>
<dbReference type="OrthoDB" id="199574at2759"/>